<dbReference type="Gene3D" id="3.40.50.2300">
    <property type="match status" value="1"/>
</dbReference>
<dbReference type="InterPro" id="IPR001789">
    <property type="entry name" value="Sig_transdc_resp-reg_receiver"/>
</dbReference>
<dbReference type="OrthoDB" id="9801602at2"/>
<dbReference type="EMBL" id="MDGM01000013">
    <property type="protein sequence ID" value="PIB23537.1"/>
    <property type="molecule type" value="Genomic_DNA"/>
</dbReference>
<dbReference type="SUPFAM" id="SSF52172">
    <property type="entry name" value="CheY-like"/>
    <property type="match status" value="1"/>
</dbReference>
<evidence type="ECO:0000256" key="1">
    <source>
        <dbReference type="ARBA" id="ARBA00022553"/>
    </source>
</evidence>
<keyword evidence="1 6" id="KW-0597">Phosphoprotein</keyword>
<dbReference type="Pfam" id="PF00072">
    <property type="entry name" value="Response_reg"/>
    <property type="match status" value="1"/>
</dbReference>
<keyword evidence="4" id="KW-0238">DNA-binding</keyword>
<dbReference type="FunFam" id="3.40.50.2300:FF:000001">
    <property type="entry name" value="DNA-binding response regulator PhoB"/>
    <property type="match status" value="1"/>
</dbReference>
<accession>A0A2G5K1X9</accession>
<dbReference type="CDD" id="cd17574">
    <property type="entry name" value="REC_OmpR"/>
    <property type="match status" value="1"/>
</dbReference>
<feature type="modified residue" description="4-aspartylphosphate" evidence="6">
    <location>
        <position position="57"/>
    </location>
</feature>
<evidence type="ECO:0000259" key="7">
    <source>
        <dbReference type="PROSITE" id="PS50110"/>
    </source>
</evidence>
<dbReference type="RefSeq" id="WP_099594299.1">
    <property type="nucleotide sequence ID" value="NZ_MDGM01000013.1"/>
</dbReference>
<comment type="caution">
    <text evidence="8">The sequence shown here is derived from an EMBL/GenBank/DDBJ whole genome shotgun (WGS) entry which is preliminary data.</text>
</comment>
<dbReference type="GO" id="GO:0000976">
    <property type="term" value="F:transcription cis-regulatory region binding"/>
    <property type="evidence" value="ECO:0007669"/>
    <property type="project" value="TreeGrafter"/>
</dbReference>
<dbReference type="InterPro" id="IPR039420">
    <property type="entry name" value="WalR-like"/>
</dbReference>
<keyword evidence="9" id="KW-1185">Reference proteome</keyword>
<dbReference type="Proteomes" id="UP000231516">
    <property type="component" value="Unassembled WGS sequence"/>
</dbReference>
<dbReference type="PANTHER" id="PTHR48111">
    <property type="entry name" value="REGULATOR OF RPOS"/>
    <property type="match status" value="1"/>
</dbReference>
<evidence type="ECO:0000256" key="2">
    <source>
        <dbReference type="ARBA" id="ARBA00023012"/>
    </source>
</evidence>
<proteinExistence type="predicted"/>
<evidence type="ECO:0000256" key="6">
    <source>
        <dbReference type="PROSITE-ProRule" id="PRU00169"/>
    </source>
</evidence>
<evidence type="ECO:0000256" key="5">
    <source>
        <dbReference type="ARBA" id="ARBA00023163"/>
    </source>
</evidence>
<evidence type="ECO:0000313" key="8">
    <source>
        <dbReference type="EMBL" id="PIB23537.1"/>
    </source>
</evidence>
<dbReference type="InterPro" id="IPR011006">
    <property type="entry name" value="CheY-like_superfamily"/>
</dbReference>
<dbReference type="PROSITE" id="PS50110">
    <property type="entry name" value="RESPONSE_REGULATORY"/>
    <property type="match status" value="1"/>
</dbReference>
<protein>
    <recommendedName>
        <fullName evidence="7">Response regulatory domain-containing protein</fullName>
    </recommendedName>
</protein>
<keyword evidence="2" id="KW-0902">Two-component regulatory system</keyword>
<evidence type="ECO:0000313" key="9">
    <source>
        <dbReference type="Proteomes" id="UP000231516"/>
    </source>
</evidence>
<keyword evidence="5" id="KW-0804">Transcription</keyword>
<keyword evidence="3" id="KW-0805">Transcription regulation</keyword>
<dbReference type="PANTHER" id="PTHR48111:SF40">
    <property type="entry name" value="PHOSPHATE REGULON TRANSCRIPTIONAL REGULATORY PROTEIN PHOB"/>
    <property type="match status" value="1"/>
</dbReference>
<gene>
    <name evidence="8" type="ORF">BFP76_08340</name>
</gene>
<organism evidence="8 9">
    <name type="scientific">Paramylibacter kogurei</name>
    <dbReference type="NCBI Taxonomy" id="1889778"/>
    <lineage>
        <taxon>Bacteria</taxon>
        <taxon>Pseudomonadati</taxon>
        <taxon>Pseudomonadota</taxon>
        <taxon>Alphaproteobacteria</taxon>
        <taxon>Rhodobacterales</taxon>
        <taxon>Paracoccaceae</taxon>
        <taxon>Paramylibacter</taxon>
    </lineage>
</organism>
<name>A0A2G5K1X9_9RHOB</name>
<dbReference type="GO" id="GO:0006355">
    <property type="term" value="P:regulation of DNA-templated transcription"/>
    <property type="evidence" value="ECO:0007669"/>
    <property type="project" value="TreeGrafter"/>
</dbReference>
<dbReference type="GO" id="GO:0005829">
    <property type="term" value="C:cytosol"/>
    <property type="evidence" value="ECO:0007669"/>
    <property type="project" value="TreeGrafter"/>
</dbReference>
<dbReference type="GO" id="GO:0000156">
    <property type="term" value="F:phosphorelay response regulator activity"/>
    <property type="evidence" value="ECO:0007669"/>
    <property type="project" value="TreeGrafter"/>
</dbReference>
<reference evidence="8 9" key="1">
    <citation type="submission" date="2016-08" db="EMBL/GenBank/DDBJ databases">
        <title>Draft genome of Amylibacter sp. strain 4G11.</title>
        <authorList>
            <person name="Wong S.-K."/>
            <person name="Hamasaki K."/>
            <person name="Yoshizawa S."/>
        </authorList>
    </citation>
    <scope>NUCLEOTIDE SEQUENCE [LARGE SCALE GENOMIC DNA]</scope>
    <source>
        <strain evidence="8 9">4G11</strain>
    </source>
</reference>
<sequence>MTESAKQLVLVVEDEPAQAELLRYNLEKNGWRVVCVDSGDDALLMYRETMPDLVILDWMLPHLSGIEVCSEIRKNENGAHVPILMLTARGQEEDRLRGIDVGADDFIVKPYSVADLMERVARNLIVN</sequence>
<dbReference type="GO" id="GO:0032993">
    <property type="term" value="C:protein-DNA complex"/>
    <property type="evidence" value="ECO:0007669"/>
    <property type="project" value="TreeGrafter"/>
</dbReference>
<dbReference type="AlphaFoldDB" id="A0A2G5K1X9"/>
<feature type="domain" description="Response regulatory" evidence="7">
    <location>
        <begin position="8"/>
        <end position="124"/>
    </location>
</feature>
<dbReference type="SMART" id="SM00448">
    <property type="entry name" value="REC"/>
    <property type="match status" value="1"/>
</dbReference>
<evidence type="ECO:0000256" key="3">
    <source>
        <dbReference type="ARBA" id="ARBA00023015"/>
    </source>
</evidence>
<evidence type="ECO:0000256" key="4">
    <source>
        <dbReference type="ARBA" id="ARBA00023125"/>
    </source>
</evidence>